<accession>A0A669Q9Z3</accession>
<reference evidence="1" key="2">
    <citation type="submission" date="2025-09" db="UniProtKB">
        <authorList>
            <consortium name="Ensembl"/>
        </authorList>
    </citation>
    <scope>IDENTIFICATION</scope>
</reference>
<evidence type="ECO:0000313" key="2">
    <source>
        <dbReference type="Proteomes" id="UP000472261"/>
    </source>
</evidence>
<dbReference type="Ensembl" id="ENSPCLT00000014744.1">
    <property type="protein sequence ID" value="ENSPCLP00000010951.1"/>
    <property type="gene ID" value="ENSPCLG00000009042.1"/>
</dbReference>
<dbReference type="AlphaFoldDB" id="A0A669Q9Z3"/>
<name>A0A669Q9Z3_PHACC</name>
<reference evidence="1" key="1">
    <citation type="submission" date="2025-08" db="UniProtKB">
        <authorList>
            <consortium name="Ensembl"/>
        </authorList>
    </citation>
    <scope>IDENTIFICATION</scope>
</reference>
<sequence>MEELVAGVERIRFDVEADMEQQQEAQLLPFPGKGKAGGAVCKVSGTSATLQSLGDVRELDRASLCSAKAP</sequence>
<keyword evidence="2" id="KW-1185">Reference proteome</keyword>
<protein>
    <submittedName>
        <fullName evidence="1">Uncharacterized protein</fullName>
    </submittedName>
</protein>
<dbReference type="Proteomes" id="UP000472261">
    <property type="component" value="Unplaced"/>
</dbReference>
<organism evidence="1 2">
    <name type="scientific">Phasianus colchicus</name>
    <name type="common">Common pheasant</name>
    <dbReference type="NCBI Taxonomy" id="9054"/>
    <lineage>
        <taxon>Eukaryota</taxon>
        <taxon>Metazoa</taxon>
        <taxon>Chordata</taxon>
        <taxon>Craniata</taxon>
        <taxon>Vertebrata</taxon>
        <taxon>Euteleostomi</taxon>
        <taxon>Archelosauria</taxon>
        <taxon>Archosauria</taxon>
        <taxon>Dinosauria</taxon>
        <taxon>Saurischia</taxon>
        <taxon>Theropoda</taxon>
        <taxon>Coelurosauria</taxon>
        <taxon>Aves</taxon>
        <taxon>Neognathae</taxon>
        <taxon>Galloanserae</taxon>
        <taxon>Galliformes</taxon>
        <taxon>Phasianidae</taxon>
        <taxon>Phasianinae</taxon>
        <taxon>Phasianus</taxon>
    </lineage>
</organism>
<proteinExistence type="predicted"/>
<evidence type="ECO:0000313" key="1">
    <source>
        <dbReference type="Ensembl" id="ENSPCLP00000010951.1"/>
    </source>
</evidence>